<organism evidence="17 18">
    <name type="scientific">Terriglobus albidus</name>
    <dbReference type="NCBI Taxonomy" id="1592106"/>
    <lineage>
        <taxon>Bacteria</taxon>
        <taxon>Pseudomonadati</taxon>
        <taxon>Acidobacteriota</taxon>
        <taxon>Terriglobia</taxon>
        <taxon>Terriglobales</taxon>
        <taxon>Acidobacteriaceae</taxon>
        <taxon>Terriglobus</taxon>
    </lineage>
</organism>
<dbReference type="InterPro" id="IPR018052">
    <property type="entry name" value="Ald1_epimerase_CS"/>
</dbReference>
<keyword evidence="18" id="KW-1185">Reference proteome</keyword>
<dbReference type="PROSITE" id="PS00545">
    <property type="entry name" value="ALDOSE_1_EPIMERASE"/>
    <property type="match status" value="1"/>
</dbReference>
<reference evidence="17 18" key="1">
    <citation type="submission" date="2019-08" db="EMBL/GenBank/DDBJ databases">
        <title>Complete genome sequence of Terriglobus albidus strain ORNL.</title>
        <authorList>
            <person name="Podar M."/>
        </authorList>
    </citation>
    <scope>NUCLEOTIDE SEQUENCE [LARGE SCALE GENOMIC DNA]</scope>
    <source>
        <strain evidence="17 18">ORNL</strain>
    </source>
</reference>
<accession>A0A5B9E9N2</accession>
<keyword evidence="11 12" id="KW-0119">Carbohydrate metabolism</keyword>
<evidence type="ECO:0000256" key="11">
    <source>
        <dbReference type="ARBA" id="ARBA00023277"/>
    </source>
</evidence>
<dbReference type="PANTHER" id="PTHR10091">
    <property type="entry name" value="ALDOSE-1-EPIMERASE"/>
    <property type="match status" value="1"/>
</dbReference>
<evidence type="ECO:0000256" key="7">
    <source>
        <dbReference type="ARBA" id="ARBA00014165"/>
    </source>
</evidence>
<dbReference type="Gene3D" id="2.70.98.10">
    <property type="match status" value="1"/>
</dbReference>
<evidence type="ECO:0000256" key="8">
    <source>
        <dbReference type="ARBA" id="ARBA00022490"/>
    </source>
</evidence>
<evidence type="ECO:0000256" key="16">
    <source>
        <dbReference type="SAM" id="SignalP"/>
    </source>
</evidence>
<protein>
    <recommendedName>
        <fullName evidence="7 12">Aldose 1-epimerase</fullName>
        <ecNumber evidence="6 12">5.1.3.3</ecNumber>
    </recommendedName>
</protein>
<evidence type="ECO:0000256" key="14">
    <source>
        <dbReference type="PIRSR" id="PIRSR005096-2"/>
    </source>
</evidence>
<dbReference type="RefSeq" id="WP_147647669.1">
    <property type="nucleotide sequence ID" value="NZ_CP042806.1"/>
</dbReference>
<dbReference type="Proteomes" id="UP000321820">
    <property type="component" value="Chromosome"/>
</dbReference>
<dbReference type="GO" id="GO:0004034">
    <property type="term" value="F:aldose 1-epimerase activity"/>
    <property type="evidence" value="ECO:0007669"/>
    <property type="project" value="UniProtKB-EC"/>
</dbReference>
<name>A0A5B9E9N2_9BACT</name>
<dbReference type="InterPro" id="IPR014718">
    <property type="entry name" value="GH-type_carb-bd"/>
</dbReference>
<keyword evidence="8" id="KW-0963">Cytoplasm</keyword>
<evidence type="ECO:0000256" key="1">
    <source>
        <dbReference type="ARBA" id="ARBA00001614"/>
    </source>
</evidence>
<feature type="binding site" evidence="14">
    <location>
        <position position="264"/>
    </location>
    <ligand>
        <name>beta-D-galactose</name>
        <dbReference type="ChEBI" id="CHEBI:27667"/>
    </ligand>
</feature>
<evidence type="ECO:0000256" key="12">
    <source>
        <dbReference type="PIRNR" id="PIRNR005096"/>
    </source>
</evidence>
<dbReference type="GO" id="GO:0005737">
    <property type="term" value="C:cytoplasm"/>
    <property type="evidence" value="ECO:0007669"/>
    <property type="project" value="UniProtKB-SubCell"/>
</dbReference>
<evidence type="ECO:0000256" key="2">
    <source>
        <dbReference type="ARBA" id="ARBA00004496"/>
    </source>
</evidence>
<dbReference type="AlphaFoldDB" id="A0A5B9E9N2"/>
<feature type="signal peptide" evidence="16">
    <location>
        <begin position="1"/>
        <end position="20"/>
    </location>
</feature>
<dbReference type="InterPro" id="IPR015443">
    <property type="entry name" value="Aldose_1-epimerase"/>
</dbReference>
<dbReference type="OrthoDB" id="9779408at2"/>
<dbReference type="GO" id="GO:0030246">
    <property type="term" value="F:carbohydrate binding"/>
    <property type="evidence" value="ECO:0007669"/>
    <property type="project" value="InterPro"/>
</dbReference>
<evidence type="ECO:0000256" key="6">
    <source>
        <dbReference type="ARBA" id="ARBA00013185"/>
    </source>
</evidence>
<dbReference type="UniPathway" id="UPA00242"/>
<dbReference type="SUPFAM" id="SSF74650">
    <property type="entry name" value="Galactose mutarotase-like"/>
    <property type="match status" value="1"/>
</dbReference>
<feature type="binding site" evidence="15">
    <location>
        <begin position="98"/>
        <end position="99"/>
    </location>
    <ligand>
        <name>beta-D-galactose</name>
        <dbReference type="ChEBI" id="CHEBI:27667"/>
    </ligand>
</feature>
<dbReference type="InterPro" id="IPR011013">
    <property type="entry name" value="Gal_mutarotase_sf_dom"/>
</dbReference>
<dbReference type="GO" id="GO:0006006">
    <property type="term" value="P:glucose metabolic process"/>
    <property type="evidence" value="ECO:0007669"/>
    <property type="project" value="TreeGrafter"/>
</dbReference>
<dbReference type="PIRSF" id="PIRSF005096">
    <property type="entry name" value="GALM"/>
    <property type="match status" value="1"/>
</dbReference>
<dbReference type="CDD" id="cd09019">
    <property type="entry name" value="galactose_mutarotase_like"/>
    <property type="match status" value="1"/>
</dbReference>
<dbReference type="InterPro" id="IPR008183">
    <property type="entry name" value="Aldose_1/G6P_1-epimerase"/>
</dbReference>
<dbReference type="Pfam" id="PF01263">
    <property type="entry name" value="Aldose_epim"/>
    <property type="match status" value="1"/>
</dbReference>
<keyword evidence="16" id="KW-0732">Signal</keyword>
<evidence type="ECO:0000256" key="10">
    <source>
        <dbReference type="ARBA" id="ARBA00023235"/>
    </source>
</evidence>
<dbReference type="EC" id="5.1.3.3" evidence="6 12"/>
<proteinExistence type="inferred from homology"/>
<comment type="catalytic activity">
    <reaction evidence="1 12">
        <text>alpha-D-glucose = beta-D-glucose</text>
        <dbReference type="Rhea" id="RHEA:10264"/>
        <dbReference type="ChEBI" id="CHEBI:15903"/>
        <dbReference type="ChEBI" id="CHEBI:17925"/>
        <dbReference type="EC" id="5.1.3.3"/>
    </reaction>
</comment>
<evidence type="ECO:0000256" key="15">
    <source>
        <dbReference type="PIRSR" id="PIRSR005096-3"/>
    </source>
</evidence>
<dbReference type="EMBL" id="CP042806">
    <property type="protein sequence ID" value="QEE28479.1"/>
    <property type="molecule type" value="Genomic_DNA"/>
</dbReference>
<feature type="active site" description="Proton acceptor" evidence="13">
    <location>
        <position position="329"/>
    </location>
</feature>
<comment type="subunit">
    <text evidence="5">Monomer.</text>
</comment>
<feature type="chain" id="PRO_5022671367" description="Aldose 1-epimerase" evidence="16">
    <location>
        <begin position="21"/>
        <end position="365"/>
    </location>
</feature>
<dbReference type="FunFam" id="2.70.98.10:FF:000003">
    <property type="entry name" value="Aldose 1-epimerase"/>
    <property type="match status" value="1"/>
</dbReference>
<dbReference type="KEGG" id="talb:FTW19_11000"/>
<comment type="pathway">
    <text evidence="3 12">Carbohydrate metabolism; hexose metabolism.</text>
</comment>
<evidence type="ECO:0000313" key="18">
    <source>
        <dbReference type="Proteomes" id="UP000321820"/>
    </source>
</evidence>
<gene>
    <name evidence="17" type="ORF">FTW19_11000</name>
</gene>
<dbReference type="InterPro" id="IPR047215">
    <property type="entry name" value="Galactose_mutarotase-like"/>
</dbReference>
<dbReference type="PANTHER" id="PTHR10091:SF0">
    <property type="entry name" value="GALACTOSE MUTAROTASE"/>
    <property type="match status" value="1"/>
</dbReference>
<keyword evidence="10 12" id="KW-0413">Isomerase</keyword>
<comment type="similarity">
    <text evidence="4 12">Belongs to the aldose epimerase family.</text>
</comment>
<evidence type="ECO:0000313" key="17">
    <source>
        <dbReference type="EMBL" id="QEE28479.1"/>
    </source>
</evidence>
<evidence type="ECO:0000256" key="3">
    <source>
        <dbReference type="ARBA" id="ARBA00005028"/>
    </source>
</evidence>
<dbReference type="NCBIfam" id="NF008277">
    <property type="entry name" value="PRK11055.1"/>
    <property type="match status" value="1"/>
</dbReference>
<evidence type="ECO:0000256" key="9">
    <source>
        <dbReference type="ARBA" id="ARBA00022553"/>
    </source>
</evidence>
<sequence length="365" mass="39574">MFKRWLTAVMMTGMALHAMGQVTKAAFGKMPDGQGVDIYTLKSPQVEAKVMTYGAKLISIKTADRTGKVADVMLGFDTLPEWLKDKTYNGAVVGRYGNRIALGQFKIDGQTYQVPTNDGPNALHGGPVGFDKKLWTAKQVPNGVELTLISPDGDMGFPGKLTAQVTYTLKGSALRIDYRMTTDKATVVNLTNHTYFNLTGGTEDILGHQIRINANHYTPTSKTLIPTGNMDVVEGTPMDFRTAHAIGERISANFEQLTVAGGYDHNWILNGPNGVMKLAAEVVEPKSGRTLTVTTTEPGVQFYSGNFLDGSLTGRGGVKYTKRMGLCLETQHYPDSPNKPGFPTTLLKPGEVRTSSTVFTFGVAH</sequence>
<keyword evidence="9" id="KW-0597">Phosphoprotein</keyword>
<feature type="binding site" evidence="15">
    <location>
        <begin position="193"/>
        <end position="195"/>
    </location>
    <ligand>
        <name>beta-D-galactose</name>
        <dbReference type="ChEBI" id="CHEBI:27667"/>
    </ligand>
</feature>
<evidence type="ECO:0000256" key="4">
    <source>
        <dbReference type="ARBA" id="ARBA00006206"/>
    </source>
</evidence>
<dbReference type="GO" id="GO:0033499">
    <property type="term" value="P:galactose catabolic process via UDP-galactose, Leloir pathway"/>
    <property type="evidence" value="ECO:0007669"/>
    <property type="project" value="TreeGrafter"/>
</dbReference>
<comment type="subcellular location">
    <subcellularLocation>
        <location evidence="2">Cytoplasm</location>
    </subcellularLocation>
</comment>
<evidence type="ECO:0000256" key="13">
    <source>
        <dbReference type="PIRSR" id="PIRSR005096-1"/>
    </source>
</evidence>
<feature type="active site" description="Proton donor" evidence="13">
    <location>
        <position position="193"/>
    </location>
</feature>
<evidence type="ECO:0000256" key="5">
    <source>
        <dbReference type="ARBA" id="ARBA00011245"/>
    </source>
</evidence>